<evidence type="ECO:0000256" key="9">
    <source>
        <dbReference type="ARBA" id="ARBA00023012"/>
    </source>
</evidence>
<gene>
    <name evidence="14" type="ORF">FHR20_002086</name>
</gene>
<sequence>MRTPRLLVSGAFRFAIALALVFALGAVALLVIVEHSVSAYAVEAAGDGILAEHDVLVNEFDASGRAELVATVNRHARAVREDQFHYLLVDSAGARLAGSLPAAAARTGWHEFDVWDSDQGGSGRPAPVMAFGSRLSDGALLVVANDVSDLRDLRSGLRISTISFGILISLLALAGGLLVGTLFLRRLDQVNGAIARINDGRLNERLPRIGMGPEFDQLSTNLNRMLDRIEALMDGLRQVSTDIAHDLRTPLTRLRQRLERMQLGTDPAPIPEQVDGAIAQIDEILGIFGALLRIGAMEARGVQASLATADLSEMLERLGQIYAPVIEDAEHVLHEAIAPGIAVRGDVELLTQAVTNLIENALHHTPPGTRIDLALARDGDQVRLSVADDGPGIAAAERTRVLGRFYRIDTSRSTPGAGLGLALVDSIARLHGATLTLADNAPGLRVELRFPRLAA</sequence>
<feature type="transmembrane region" description="Helical" evidence="11">
    <location>
        <begin position="162"/>
        <end position="184"/>
    </location>
</feature>
<dbReference type="SUPFAM" id="SSF47384">
    <property type="entry name" value="Homodimeric domain of signal transducing histidine kinase"/>
    <property type="match status" value="1"/>
</dbReference>
<name>A0A7X5UZH7_9SPHN</name>
<dbReference type="Proteomes" id="UP000564677">
    <property type="component" value="Unassembled WGS sequence"/>
</dbReference>
<evidence type="ECO:0000256" key="6">
    <source>
        <dbReference type="ARBA" id="ARBA00022692"/>
    </source>
</evidence>
<dbReference type="PANTHER" id="PTHR45436">
    <property type="entry name" value="SENSOR HISTIDINE KINASE YKOH"/>
    <property type="match status" value="1"/>
</dbReference>
<dbReference type="InterPro" id="IPR003660">
    <property type="entry name" value="HAMP_dom"/>
</dbReference>
<dbReference type="SUPFAM" id="SSF158472">
    <property type="entry name" value="HAMP domain-like"/>
    <property type="match status" value="1"/>
</dbReference>
<dbReference type="EMBL" id="JAASQV010000002">
    <property type="protein sequence ID" value="NIJ65124.1"/>
    <property type="molecule type" value="Genomic_DNA"/>
</dbReference>
<evidence type="ECO:0000256" key="8">
    <source>
        <dbReference type="ARBA" id="ARBA00022989"/>
    </source>
</evidence>
<dbReference type="Pfam" id="PF02518">
    <property type="entry name" value="HATPase_c"/>
    <property type="match status" value="1"/>
</dbReference>
<evidence type="ECO:0000256" key="10">
    <source>
        <dbReference type="ARBA" id="ARBA00023136"/>
    </source>
</evidence>
<evidence type="ECO:0000256" key="2">
    <source>
        <dbReference type="ARBA" id="ARBA00004370"/>
    </source>
</evidence>
<keyword evidence="9" id="KW-0902">Two-component regulatory system</keyword>
<evidence type="ECO:0000313" key="14">
    <source>
        <dbReference type="EMBL" id="NIJ65124.1"/>
    </source>
</evidence>
<dbReference type="SMART" id="SM00388">
    <property type="entry name" value="HisKA"/>
    <property type="match status" value="1"/>
</dbReference>
<comment type="subcellular location">
    <subcellularLocation>
        <location evidence="2">Membrane</location>
    </subcellularLocation>
</comment>
<dbReference type="InterPro" id="IPR003661">
    <property type="entry name" value="HisK_dim/P_dom"/>
</dbReference>
<feature type="transmembrane region" description="Helical" evidence="11">
    <location>
        <begin position="12"/>
        <end position="33"/>
    </location>
</feature>
<feature type="domain" description="Histidine kinase" evidence="12">
    <location>
        <begin position="242"/>
        <end position="454"/>
    </location>
</feature>
<evidence type="ECO:0000256" key="7">
    <source>
        <dbReference type="ARBA" id="ARBA00022777"/>
    </source>
</evidence>
<keyword evidence="15" id="KW-1185">Reference proteome</keyword>
<dbReference type="PROSITE" id="PS50885">
    <property type="entry name" value="HAMP"/>
    <property type="match status" value="1"/>
</dbReference>
<keyword evidence="8 11" id="KW-1133">Transmembrane helix</keyword>
<evidence type="ECO:0000256" key="11">
    <source>
        <dbReference type="SAM" id="Phobius"/>
    </source>
</evidence>
<organism evidence="14 15">
    <name type="scientific">Sphingomonas leidyi</name>
    <dbReference type="NCBI Taxonomy" id="68569"/>
    <lineage>
        <taxon>Bacteria</taxon>
        <taxon>Pseudomonadati</taxon>
        <taxon>Pseudomonadota</taxon>
        <taxon>Alphaproteobacteria</taxon>
        <taxon>Sphingomonadales</taxon>
        <taxon>Sphingomonadaceae</taxon>
        <taxon>Sphingomonas</taxon>
    </lineage>
</organism>
<accession>A0A7X5UZH7</accession>
<keyword evidence="7 14" id="KW-0418">Kinase</keyword>
<dbReference type="EC" id="2.7.13.3" evidence="3"/>
<dbReference type="InterPro" id="IPR004358">
    <property type="entry name" value="Sig_transdc_His_kin-like_C"/>
</dbReference>
<dbReference type="InterPro" id="IPR005467">
    <property type="entry name" value="His_kinase_dom"/>
</dbReference>
<evidence type="ECO:0000313" key="15">
    <source>
        <dbReference type="Proteomes" id="UP000564677"/>
    </source>
</evidence>
<keyword evidence="10 11" id="KW-0472">Membrane</keyword>
<dbReference type="CDD" id="cd00082">
    <property type="entry name" value="HisKA"/>
    <property type="match status" value="1"/>
</dbReference>
<proteinExistence type="predicted"/>
<dbReference type="AlphaFoldDB" id="A0A7X5UZH7"/>
<dbReference type="Gene3D" id="1.10.287.130">
    <property type="match status" value="1"/>
</dbReference>
<dbReference type="PANTHER" id="PTHR45436:SF8">
    <property type="entry name" value="HISTIDINE KINASE"/>
    <property type="match status" value="1"/>
</dbReference>
<feature type="domain" description="HAMP" evidence="13">
    <location>
        <begin position="181"/>
        <end position="234"/>
    </location>
</feature>
<evidence type="ECO:0000256" key="1">
    <source>
        <dbReference type="ARBA" id="ARBA00000085"/>
    </source>
</evidence>
<evidence type="ECO:0000256" key="5">
    <source>
        <dbReference type="ARBA" id="ARBA00022679"/>
    </source>
</evidence>
<dbReference type="SMART" id="SM00304">
    <property type="entry name" value="HAMP"/>
    <property type="match status" value="1"/>
</dbReference>
<dbReference type="InterPro" id="IPR036097">
    <property type="entry name" value="HisK_dim/P_sf"/>
</dbReference>
<dbReference type="PROSITE" id="PS50109">
    <property type="entry name" value="HIS_KIN"/>
    <property type="match status" value="1"/>
</dbReference>
<dbReference type="SUPFAM" id="SSF55874">
    <property type="entry name" value="ATPase domain of HSP90 chaperone/DNA topoisomerase II/histidine kinase"/>
    <property type="match status" value="1"/>
</dbReference>
<comment type="catalytic activity">
    <reaction evidence="1">
        <text>ATP + protein L-histidine = ADP + protein N-phospho-L-histidine.</text>
        <dbReference type="EC" id="2.7.13.3"/>
    </reaction>
</comment>
<evidence type="ECO:0000259" key="12">
    <source>
        <dbReference type="PROSITE" id="PS50109"/>
    </source>
</evidence>
<evidence type="ECO:0000256" key="4">
    <source>
        <dbReference type="ARBA" id="ARBA00022553"/>
    </source>
</evidence>
<dbReference type="Gene3D" id="3.30.565.10">
    <property type="entry name" value="Histidine kinase-like ATPase, C-terminal domain"/>
    <property type="match status" value="1"/>
</dbReference>
<dbReference type="CDD" id="cd00075">
    <property type="entry name" value="HATPase"/>
    <property type="match status" value="1"/>
</dbReference>
<dbReference type="Pfam" id="PF00672">
    <property type="entry name" value="HAMP"/>
    <property type="match status" value="1"/>
</dbReference>
<dbReference type="SMART" id="SM00387">
    <property type="entry name" value="HATPase_c"/>
    <property type="match status" value="1"/>
</dbReference>
<keyword evidence="5" id="KW-0808">Transferase</keyword>
<dbReference type="InterPro" id="IPR036890">
    <property type="entry name" value="HATPase_C_sf"/>
</dbReference>
<dbReference type="GO" id="GO:0000155">
    <property type="term" value="F:phosphorelay sensor kinase activity"/>
    <property type="evidence" value="ECO:0007669"/>
    <property type="project" value="InterPro"/>
</dbReference>
<evidence type="ECO:0000259" key="13">
    <source>
        <dbReference type="PROSITE" id="PS50885"/>
    </source>
</evidence>
<dbReference type="RefSeq" id="WP_167299561.1">
    <property type="nucleotide sequence ID" value="NZ_JAASQV010000002.1"/>
</dbReference>
<dbReference type="GO" id="GO:0005886">
    <property type="term" value="C:plasma membrane"/>
    <property type="evidence" value="ECO:0007669"/>
    <property type="project" value="TreeGrafter"/>
</dbReference>
<comment type="caution">
    <text evidence="14">The sequence shown here is derived from an EMBL/GenBank/DDBJ whole genome shotgun (WGS) entry which is preliminary data.</text>
</comment>
<evidence type="ECO:0000256" key="3">
    <source>
        <dbReference type="ARBA" id="ARBA00012438"/>
    </source>
</evidence>
<dbReference type="InterPro" id="IPR050428">
    <property type="entry name" value="TCS_sensor_his_kinase"/>
</dbReference>
<reference evidence="14 15" key="1">
    <citation type="submission" date="2020-03" db="EMBL/GenBank/DDBJ databases">
        <title>Genomic Encyclopedia of Type Strains, Phase IV (KMG-IV): sequencing the most valuable type-strain genomes for metagenomic binning, comparative biology and taxonomic classification.</title>
        <authorList>
            <person name="Goeker M."/>
        </authorList>
    </citation>
    <scope>NUCLEOTIDE SEQUENCE [LARGE SCALE GENOMIC DNA]</scope>
    <source>
        <strain evidence="14 15">DSM 4733</strain>
    </source>
</reference>
<keyword evidence="4" id="KW-0597">Phosphoprotein</keyword>
<keyword evidence="6 11" id="KW-0812">Transmembrane</keyword>
<dbReference type="InterPro" id="IPR003594">
    <property type="entry name" value="HATPase_dom"/>
</dbReference>
<dbReference type="PRINTS" id="PR00344">
    <property type="entry name" value="BCTRLSENSOR"/>
</dbReference>
<protein>
    <recommendedName>
        <fullName evidence="3">histidine kinase</fullName>
        <ecNumber evidence="3">2.7.13.3</ecNumber>
    </recommendedName>
</protein>